<dbReference type="InterPro" id="IPR057739">
    <property type="entry name" value="Glyco_hydro_29_N"/>
</dbReference>
<evidence type="ECO:0000313" key="7">
    <source>
        <dbReference type="EMBL" id="NBC68892.1"/>
    </source>
</evidence>
<protein>
    <recommendedName>
        <fullName evidence="2">alpha-L-fucosidase</fullName>
        <ecNumber evidence="2">3.2.1.51</ecNumber>
    </recommendedName>
</protein>
<dbReference type="GO" id="GO:0006004">
    <property type="term" value="P:fucose metabolic process"/>
    <property type="evidence" value="ECO:0007669"/>
    <property type="project" value="TreeGrafter"/>
</dbReference>
<name>A0A7X4YM84_9BACL</name>
<dbReference type="RefSeq" id="WP_161696141.1">
    <property type="nucleotide sequence ID" value="NZ_JAAAMU010000003.1"/>
</dbReference>
<keyword evidence="4" id="KW-0378">Hydrolase</keyword>
<dbReference type="EMBL" id="JAAAMU010000003">
    <property type="protein sequence ID" value="NBC68892.1"/>
    <property type="molecule type" value="Genomic_DNA"/>
</dbReference>
<evidence type="ECO:0000256" key="3">
    <source>
        <dbReference type="ARBA" id="ARBA00022729"/>
    </source>
</evidence>
<dbReference type="Pfam" id="PF00754">
    <property type="entry name" value="F5_F8_type_C"/>
    <property type="match status" value="1"/>
</dbReference>
<dbReference type="SUPFAM" id="SSF49785">
    <property type="entry name" value="Galactose-binding domain-like"/>
    <property type="match status" value="1"/>
</dbReference>
<accession>A0A7X4YM84</accession>
<dbReference type="OrthoDB" id="3196343at2"/>
<dbReference type="SUPFAM" id="SSF51445">
    <property type="entry name" value="(Trans)glycosidases"/>
    <property type="match status" value="1"/>
</dbReference>
<dbReference type="PROSITE" id="PS50022">
    <property type="entry name" value="FA58C_3"/>
    <property type="match status" value="1"/>
</dbReference>
<dbReference type="PANTHER" id="PTHR10030:SF37">
    <property type="entry name" value="ALPHA-L-FUCOSIDASE-RELATED"/>
    <property type="match status" value="1"/>
</dbReference>
<comment type="similarity">
    <text evidence="1">Belongs to the glycosyl hydrolase 29 family.</text>
</comment>
<dbReference type="PANTHER" id="PTHR10030">
    <property type="entry name" value="ALPHA-L-FUCOSIDASE"/>
    <property type="match status" value="1"/>
</dbReference>
<dbReference type="EC" id="3.2.1.51" evidence="2"/>
<dbReference type="InterPro" id="IPR008979">
    <property type="entry name" value="Galactose-bd-like_sf"/>
</dbReference>
<evidence type="ECO:0000256" key="2">
    <source>
        <dbReference type="ARBA" id="ARBA00012662"/>
    </source>
</evidence>
<dbReference type="InterPro" id="IPR000933">
    <property type="entry name" value="Glyco_hydro_29"/>
</dbReference>
<evidence type="ECO:0000313" key="8">
    <source>
        <dbReference type="Proteomes" id="UP000558113"/>
    </source>
</evidence>
<dbReference type="GO" id="GO:0004560">
    <property type="term" value="F:alpha-L-fucosidase activity"/>
    <property type="evidence" value="ECO:0007669"/>
    <property type="project" value="InterPro"/>
</dbReference>
<feature type="domain" description="F5/8 type C" evidence="6">
    <location>
        <begin position="431"/>
        <end position="584"/>
    </location>
</feature>
<organism evidence="7 8">
    <name type="scientific">Paenibacillus sacheonensis</name>
    <dbReference type="NCBI Taxonomy" id="742054"/>
    <lineage>
        <taxon>Bacteria</taxon>
        <taxon>Bacillati</taxon>
        <taxon>Bacillota</taxon>
        <taxon>Bacilli</taxon>
        <taxon>Bacillales</taxon>
        <taxon>Paenibacillaceae</taxon>
        <taxon>Paenibacillus</taxon>
    </lineage>
</organism>
<dbReference type="Pfam" id="PF01120">
    <property type="entry name" value="Alpha_L_fucos"/>
    <property type="match status" value="1"/>
</dbReference>
<keyword evidence="8" id="KW-1185">Reference proteome</keyword>
<evidence type="ECO:0000259" key="6">
    <source>
        <dbReference type="PROSITE" id="PS50022"/>
    </source>
</evidence>
<dbReference type="Gene3D" id="3.20.20.80">
    <property type="entry name" value="Glycosidases"/>
    <property type="match status" value="1"/>
</dbReference>
<dbReference type="InterPro" id="IPR000421">
    <property type="entry name" value="FA58C"/>
</dbReference>
<dbReference type="AlphaFoldDB" id="A0A7X4YM84"/>
<evidence type="ECO:0000256" key="4">
    <source>
        <dbReference type="ARBA" id="ARBA00022801"/>
    </source>
</evidence>
<keyword evidence="3" id="KW-0732">Signal</keyword>
<dbReference type="SMART" id="SM00812">
    <property type="entry name" value="Alpha_L_fucos"/>
    <property type="match status" value="1"/>
</dbReference>
<reference evidence="7 8" key="1">
    <citation type="submission" date="2020-01" db="EMBL/GenBank/DDBJ databases">
        <title>Paenibacillus soybeanensis sp. nov. isolated from the nodules of soybean (Glycine max(L.) Merr).</title>
        <authorList>
            <person name="Wang H."/>
        </authorList>
    </citation>
    <scope>NUCLEOTIDE SEQUENCE [LARGE SCALE GENOMIC DNA]</scope>
    <source>
        <strain evidence="7 8">DSM 23054</strain>
    </source>
</reference>
<evidence type="ECO:0000256" key="5">
    <source>
        <dbReference type="ARBA" id="ARBA00023295"/>
    </source>
</evidence>
<dbReference type="GO" id="GO:0016139">
    <property type="term" value="P:glycoside catabolic process"/>
    <property type="evidence" value="ECO:0007669"/>
    <property type="project" value="TreeGrafter"/>
</dbReference>
<dbReference type="InterPro" id="IPR017853">
    <property type="entry name" value="GH"/>
</dbReference>
<proteinExistence type="inferred from homology"/>
<dbReference type="Gene3D" id="2.60.120.260">
    <property type="entry name" value="Galactose-binding domain-like"/>
    <property type="match status" value="1"/>
</dbReference>
<keyword evidence="5" id="KW-0326">Glycosidase</keyword>
<dbReference type="GO" id="GO:0005764">
    <property type="term" value="C:lysosome"/>
    <property type="evidence" value="ECO:0007669"/>
    <property type="project" value="TreeGrafter"/>
</dbReference>
<dbReference type="Proteomes" id="UP000558113">
    <property type="component" value="Unassembled WGS sequence"/>
</dbReference>
<comment type="caution">
    <text evidence="7">The sequence shown here is derived from an EMBL/GenBank/DDBJ whole genome shotgun (WGS) entry which is preliminary data.</text>
</comment>
<sequence length="587" mass="65563">MHSSAREARLQAWYRDARIGLFLHWGMRTGDYDRDPFDPGTPYAYETVEAFEQAAADHGWSAQRWVSTAVRLRAKYITLATFHCDMGYLKIWPSDVPGSACTKRDYLREIIDAAAAEDIRIIIYINRDAKHALHHGVQWLDREAYRAHKGDGDIDITARDGYLDYSKDVIAELMERYPEIAGFWFDGYHDKLEAQDAFAWIHAIRDDVVLINNDFSHGPVADEDAMALEDFGKLCSPEYDYASGTWTGPHDKEFAFKMKWDWFYLGEGKPDWGAYELNYANVADDREFVKRIVTIAGSSWNAHLGYGPKIGGDFPDLVERFTAHFERYLSWASESIYGTYGGGYDKGGFPPGHWADGAYGVTTVSTDGRAHYIHVLTPPEGSELRLPDAGYIVEGAVDLKSGDLLVVAQEEGWLTLSVPSWSAAAEDGDTVLKLTVAAETRLVPRHELTASCRWEMPYAPASNVLDPHYDRWFKGAGATVWPQSIDFKLAAATEVRGLVLLQPESGAVQNGGYAAPLSERIKAYEVYVSEDGADWGEPVATGELRNQRGKQAILFPPVLASCIRLTAKNNHGGTGTFQLIYADVLKR</sequence>
<gene>
    <name evidence="7" type="ORF">GT003_07825</name>
</gene>
<evidence type="ECO:0000256" key="1">
    <source>
        <dbReference type="ARBA" id="ARBA00007951"/>
    </source>
</evidence>